<protein>
    <recommendedName>
        <fullName evidence="4">Outer-membrane lipoprotein LolB</fullName>
    </recommendedName>
</protein>
<feature type="chain" id="PRO_5039323259" description="Outer-membrane lipoprotein LolB" evidence="1">
    <location>
        <begin position="26"/>
        <end position="176"/>
    </location>
</feature>
<name>A0A9D1WQH7_9FIRM</name>
<comment type="caution">
    <text evidence="2">The sequence shown here is derived from an EMBL/GenBank/DDBJ whole genome shotgun (WGS) entry which is preliminary data.</text>
</comment>
<keyword evidence="1" id="KW-0732">Signal</keyword>
<organism evidence="2 3">
    <name type="scientific">Candidatus Anaerotruncus excrementipullorum</name>
    <dbReference type="NCBI Taxonomy" id="2838465"/>
    <lineage>
        <taxon>Bacteria</taxon>
        <taxon>Bacillati</taxon>
        <taxon>Bacillota</taxon>
        <taxon>Clostridia</taxon>
        <taxon>Eubacteriales</taxon>
        <taxon>Oscillospiraceae</taxon>
        <taxon>Anaerotruncus</taxon>
    </lineage>
</organism>
<dbReference type="EMBL" id="DXES01000078">
    <property type="protein sequence ID" value="HIX65327.1"/>
    <property type="molecule type" value="Genomic_DNA"/>
</dbReference>
<reference evidence="2" key="2">
    <citation type="submission" date="2021-04" db="EMBL/GenBank/DDBJ databases">
        <authorList>
            <person name="Gilroy R."/>
        </authorList>
    </citation>
    <scope>NUCLEOTIDE SEQUENCE</scope>
    <source>
        <strain evidence="2">CHK188-5543</strain>
    </source>
</reference>
<dbReference type="PROSITE" id="PS51257">
    <property type="entry name" value="PROKAR_LIPOPROTEIN"/>
    <property type="match status" value="1"/>
</dbReference>
<evidence type="ECO:0000256" key="1">
    <source>
        <dbReference type="SAM" id="SignalP"/>
    </source>
</evidence>
<reference evidence="2" key="1">
    <citation type="journal article" date="2021" name="PeerJ">
        <title>Extensive microbial diversity within the chicken gut microbiome revealed by metagenomics and culture.</title>
        <authorList>
            <person name="Gilroy R."/>
            <person name="Ravi A."/>
            <person name="Getino M."/>
            <person name="Pursley I."/>
            <person name="Horton D.L."/>
            <person name="Alikhan N.F."/>
            <person name="Baker D."/>
            <person name="Gharbi K."/>
            <person name="Hall N."/>
            <person name="Watson M."/>
            <person name="Adriaenssens E.M."/>
            <person name="Foster-Nyarko E."/>
            <person name="Jarju S."/>
            <person name="Secka A."/>
            <person name="Antonio M."/>
            <person name="Oren A."/>
            <person name="Chaudhuri R.R."/>
            <person name="La Ragione R."/>
            <person name="Hildebrand F."/>
            <person name="Pallen M.J."/>
        </authorList>
    </citation>
    <scope>NUCLEOTIDE SEQUENCE</scope>
    <source>
        <strain evidence="2">CHK188-5543</strain>
    </source>
</reference>
<sequence length="176" mass="19045">MAWKGKTAVLMAVLMLLCSCGGGRADRLAWARVQGKLAGEWELQAQVLWAGEPLSLTLQRSPAERLVLAFEAPESLAGLRAVFLPGETQLCYQDLTDSFPSGRLPEGSVAGQLADALERVLALEPSQLELERREGLLWARADGLELTAGLESGNIMTLSIPEQGMELKALDFRSLP</sequence>
<evidence type="ECO:0000313" key="3">
    <source>
        <dbReference type="Proteomes" id="UP000886800"/>
    </source>
</evidence>
<dbReference type="AlphaFoldDB" id="A0A9D1WQH7"/>
<dbReference type="Proteomes" id="UP000886800">
    <property type="component" value="Unassembled WGS sequence"/>
</dbReference>
<gene>
    <name evidence="2" type="ORF">H9736_03675</name>
</gene>
<evidence type="ECO:0008006" key="4">
    <source>
        <dbReference type="Google" id="ProtNLM"/>
    </source>
</evidence>
<evidence type="ECO:0000313" key="2">
    <source>
        <dbReference type="EMBL" id="HIX65327.1"/>
    </source>
</evidence>
<feature type="signal peptide" evidence="1">
    <location>
        <begin position="1"/>
        <end position="25"/>
    </location>
</feature>
<accession>A0A9D1WQH7</accession>
<proteinExistence type="predicted"/>